<protein>
    <submittedName>
        <fullName evidence="1">Reverse transcriptase</fullName>
    </submittedName>
</protein>
<dbReference type="AlphaFoldDB" id="A0A0P1ANH2"/>
<keyword evidence="1" id="KW-0695">RNA-directed DNA polymerase</keyword>
<keyword evidence="2" id="KW-1185">Reference proteome</keyword>
<proteinExistence type="predicted"/>
<organism evidence="1 2">
    <name type="scientific">Plasmopara halstedii</name>
    <name type="common">Downy mildew of sunflower</name>
    <dbReference type="NCBI Taxonomy" id="4781"/>
    <lineage>
        <taxon>Eukaryota</taxon>
        <taxon>Sar</taxon>
        <taxon>Stramenopiles</taxon>
        <taxon>Oomycota</taxon>
        <taxon>Peronosporomycetes</taxon>
        <taxon>Peronosporales</taxon>
        <taxon>Peronosporaceae</taxon>
        <taxon>Plasmopara</taxon>
    </lineage>
</organism>
<reference evidence="2" key="1">
    <citation type="submission" date="2014-09" db="EMBL/GenBank/DDBJ databases">
        <authorList>
            <person name="Sharma Rahul"/>
            <person name="Thines Marco"/>
        </authorList>
    </citation>
    <scope>NUCLEOTIDE SEQUENCE [LARGE SCALE GENOMIC DNA]</scope>
</reference>
<dbReference type="GeneID" id="36408257"/>
<keyword evidence="1" id="KW-0808">Transferase</keyword>
<dbReference type="Proteomes" id="UP000054928">
    <property type="component" value="Unassembled WGS sequence"/>
</dbReference>
<name>A0A0P1ANH2_PLAHL</name>
<keyword evidence="1" id="KW-0548">Nucleotidyltransferase</keyword>
<dbReference type="EMBL" id="CCYD01000653">
    <property type="protein sequence ID" value="CEG42970.1"/>
    <property type="molecule type" value="Genomic_DNA"/>
</dbReference>
<accession>A0A0P1ANH2</accession>
<dbReference type="GO" id="GO:0003964">
    <property type="term" value="F:RNA-directed DNA polymerase activity"/>
    <property type="evidence" value="ECO:0007669"/>
    <property type="project" value="UniProtKB-KW"/>
</dbReference>
<sequence length="231" mass="25481">METKPLPTCNEYDPLDAHLEELEEPGTNYLQDFIVLPQKHSKCSPLNGYTSEESDYSVVTPSEEHYMSFVQTAYTGEPVGVVDDLSSSDLTTVSSQQHQQTNAGKVIKAKTSKYRGVTQTINGLLELDEMSLEEFGSALNAGDLAEVVIVRPDEEINSSSLLDEAVLKGTKRVLNARSGLSILRNPIDSYYPLVKEFQDAVSKDPPSVLPPDRGVRHEIDLVSGTKYCLTR</sequence>
<dbReference type="RefSeq" id="XP_024579339.1">
    <property type="nucleotide sequence ID" value="XM_024728908.1"/>
</dbReference>
<evidence type="ECO:0000313" key="1">
    <source>
        <dbReference type="EMBL" id="CEG42970.1"/>
    </source>
</evidence>
<evidence type="ECO:0000313" key="2">
    <source>
        <dbReference type="Proteomes" id="UP000054928"/>
    </source>
</evidence>
<dbReference type="OrthoDB" id="128532at2759"/>